<sequence>MSRPCAKLLSMTESAPSKHASPSGGSSQVRAQRNTTQGEASDSELTSVVMYAPDQLSAKATLIAIVATIFGSSICTLGLWYLLKVIKLPPFGGSQVTKAGATAGIFLTLLVTCIFVLWWMSDDKRGTTRPRWRTWITYAVTHMAPAGLVMAAIGVPISPSRLYLEGITVDQGFRTQFLTRLTATQGLPDMNYADLPAYYPGAWFWLGARFAQLIGFPGWAIYQPWALLTIAVTGCVLVPVWQRLVGSLPVATAIALVTTAIALTLCAFEPYACVIAMGIPAALVMGRRALSGQKLATVGVVVYLGASASTYTLYTAVIALSLVTVAGLFFAFVIRSWRPILQIVIIGVSSMAIASIVWGPYLWLRFTGHYEGVATASHFLPPEGTVVPLPMFATSFVGVLCLIGLIYLIMRVMDPDVCAMGVGLAVMYLWVIASMSVALSGTTLLGFRLDSVITIILGTAGVLGLAELRLVTVHRFYPVQFSTSLSTRINVICVVVLALAGIQYAQAIPDRNAHAIELAYTNTDGDGHRADFLPPDATQYYAEVDRVIQEKTGKPAADTVVLTDEFNFLTYYPYLGFQAFTSHYANPLGEFEKRNAVIENWASQSWDSLKNPQDFDRAVSNVPWRSPDAFVLRADSTGSSDSKDGWNFNLAIDIFPSNPNVWFKGVRFNPEVFQGENSPWSVTQVGPFVVVTHE</sequence>
<dbReference type="InterPro" id="IPR020959">
    <property type="entry name" value="ArabinofuranosylTrfase_AftA_C"/>
</dbReference>
<feature type="compositionally biased region" description="Polar residues" evidence="13">
    <location>
        <begin position="23"/>
        <end position="41"/>
    </location>
</feature>
<evidence type="ECO:0000259" key="16">
    <source>
        <dbReference type="Pfam" id="PF12250"/>
    </source>
</evidence>
<feature type="transmembrane region" description="Helical" evidence="14">
    <location>
        <begin position="225"/>
        <end position="242"/>
    </location>
</feature>
<feature type="domain" description="Arabinofuranosyltransferase AftA C-terminal" evidence="15">
    <location>
        <begin position="508"/>
        <end position="692"/>
    </location>
</feature>
<evidence type="ECO:0000256" key="2">
    <source>
        <dbReference type="ARBA" id="ARBA00004776"/>
    </source>
</evidence>
<organism evidence="17 18">
    <name type="scientific">Corynebacterium rouxii</name>
    <dbReference type="NCBI Taxonomy" id="2719119"/>
    <lineage>
        <taxon>Bacteria</taxon>
        <taxon>Bacillati</taxon>
        <taxon>Actinomycetota</taxon>
        <taxon>Actinomycetes</taxon>
        <taxon>Mycobacteriales</taxon>
        <taxon>Corynebacteriaceae</taxon>
        <taxon>Corynebacterium</taxon>
    </lineage>
</organism>
<evidence type="ECO:0000313" key="17">
    <source>
        <dbReference type="EMBL" id="VZH84127.1"/>
    </source>
</evidence>
<feature type="region of interest" description="Disordered" evidence="13">
    <location>
        <begin position="1"/>
        <end position="41"/>
    </location>
</feature>
<dbReference type="GO" id="GO:0016757">
    <property type="term" value="F:glycosyltransferase activity"/>
    <property type="evidence" value="ECO:0007669"/>
    <property type="project" value="InterPro"/>
</dbReference>
<comment type="similarity">
    <text evidence="3">Belongs to the glycosyltransferase 85 family.</text>
</comment>
<keyword evidence="8 14" id="KW-0812">Transmembrane</keyword>
<comment type="catalytic activity">
    <reaction evidence="12">
        <text>Adds an alpha-D-arabinofuranosyl group from trans,octacis-decaprenylphospho-beta-D-arabinofuranose at the 5-O-position of the eighth, tenth and twelfth galactofuranose unit of the galactofuranan chain of [beta-D-galactofuranosyl-(1-&gt;5)-beta-D-galactofuranosyl-(1-&gt;6)]14-beta-D-galactofuranosyl-(1-&gt;5)-beta-D-galactofuranosyl-(1-&gt;4)-alpha-L-rhamnopyranosyl-(1-&gt;3)-N-acetyl-alpha-D-glucosaminyl-diphospho-trans,octacis-decaprenol.</text>
        <dbReference type="EC" id="2.4.2.46"/>
    </reaction>
</comment>
<dbReference type="GO" id="GO:0005886">
    <property type="term" value="C:plasma membrane"/>
    <property type="evidence" value="ECO:0007669"/>
    <property type="project" value="UniProtKB-SubCell"/>
</dbReference>
<dbReference type="EC" id="2.4.2.46" evidence="4"/>
<evidence type="ECO:0000313" key="18">
    <source>
        <dbReference type="Proteomes" id="UP000423525"/>
    </source>
</evidence>
<evidence type="ECO:0000256" key="8">
    <source>
        <dbReference type="ARBA" id="ARBA00022692"/>
    </source>
</evidence>
<evidence type="ECO:0000256" key="11">
    <source>
        <dbReference type="ARBA" id="ARBA00033184"/>
    </source>
</evidence>
<reference evidence="17 18" key="1">
    <citation type="submission" date="2019-11" db="EMBL/GenBank/DDBJ databases">
        <authorList>
            <person name="Brisse S."/>
        </authorList>
    </citation>
    <scope>NUCLEOTIDE SEQUENCE [LARGE SCALE GENOMIC DNA]</scope>
    <source>
        <strain evidence="17">FRC0190</strain>
    </source>
</reference>
<evidence type="ECO:0000256" key="5">
    <source>
        <dbReference type="ARBA" id="ARBA00020482"/>
    </source>
</evidence>
<feature type="transmembrane region" description="Helical" evidence="14">
    <location>
        <begin position="312"/>
        <end position="333"/>
    </location>
</feature>
<proteinExistence type="inferred from homology"/>
<feature type="transmembrane region" description="Helical" evidence="14">
    <location>
        <begin position="487"/>
        <end position="505"/>
    </location>
</feature>
<dbReference type="InterPro" id="IPR020963">
    <property type="entry name" value="ArabinofuranosylTrfase_AftA_N"/>
</dbReference>
<evidence type="ECO:0000259" key="15">
    <source>
        <dbReference type="Pfam" id="PF12249"/>
    </source>
</evidence>
<name>A0A6I8MFM2_9CORY</name>
<feature type="transmembrane region" description="Helical" evidence="14">
    <location>
        <begin position="248"/>
        <end position="268"/>
    </location>
</feature>
<evidence type="ECO:0000256" key="9">
    <source>
        <dbReference type="ARBA" id="ARBA00022989"/>
    </source>
</evidence>
<feature type="transmembrane region" description="Helical" evidence="14">
    <location>
        <begin position="60"/>
        <end position="83"/>
    </location>
</feature>
<evidence type="ECO:0000256" key="3">
    <source>
        <dbReference type="ARBA" id="ARBA00009655"/>
    </source>
</evidence>
<feature type="transmembrane region" description="Helical" evidence="14">
    <location>
        <begin position="340"/>
        <end position="363"/>
    </location>
</feature>
<evidence type="ECO:0000256" key="13">
    <source>
        <dbReference type="SAM" id="MobiDB-lite"/>
    </source>
</evidence>
<keyword evidence="6" id="KW-1003">Cell membrane</keyword>
<dbReference type="GO" id="GO:0044038">
    <property type="term" value="P:cell wall macromolecule biosynthetic process"/>
    <property type="evidence" value="ECO:0007669"/>
    <property type="project" value="InterPro"/>
</dbReference>
<evidence type="ECO:0000256" key="14">
    <source>
        <dbReference type="SAM" id="Phobius"/>
    </source>
</evidence>
<evidence type="ECO:0000256" key="1">
    <source>
        <dbReference type="ARBA" id="ARBA00004651"/>
    </source>
</evidence>
<gene>
    <name evidence="17" type="ORF">FRC0190_00165</name>
</gene>
<comment type="subcellular location">
    <subcellularLocation>
        <location evidence="1">Cell membrane</location>
        <topology evidence="1">Multi-pass membrane protein</topology>
    </subcellularLocation>
</comment>
<evidence type="ECO:0000256" key="4">
    <source>
        <dbReference type="ARBA" id="ARBA00012037"/>
    </source>
</evidence>
<feature type="domain" description="Arabinofuranosyltransferase AftA N-terminal" evidence="16">
    <location>
        <begin position="65"/>
        <end position="500"/>
    </location>
</feature>
<evidence type="ECO:0000256" key="12">
    <source>
        <dbReference type="ARBA" id="ARBA00034030"/>
    </source>
</evidence>
<evidence type="ECO:0000256" key="7">
    <source>
        <dbReference type="ARBA" id="ARBA00022679"/>
    </source>
</evidence>
<feature type="transmembrane region" description="Helical" evidence="14">
    <location>
        <begin position="417"/>
        <end position="439"/>
    </location>
</feature>
<dbReference type="Pfam" id="PF12249">
    <property type="entry name" value="AftA_C"/>
    <property type="match status" value="1"/>
</dbReference>
<keyword evidence="9 14" id="KW-1133">Transmembrane helix</keyword>
<dbReference type="AlphaFoldDB" id="A0A6I8MFM2"/>
<dbReference type="Proteomes" id="UP000423525">
    <property type="component" value="Chromosome"/>
</dbReference>
<feature type="transmembrane region" description="Helical" evidence="14">
    <location>
        <begin position="103"/>
        <end position="120"/>
    </location>
</feature>
<feature type="transmembrane region" description="Helical" evidence="14">
    <location>
        <begin position="445"/>
        <end position="466"/>
    </location>
</feature>
<dbReference type="EMBL" id="LR738855">
    <property type="protein sequence ID" value="VZH84127.1"/>
    <property type="molecule type" value="Genomic_DNA"/>
</dbReference>
<protein>
    <recommendedName>
        <fullName evidence="5">Galactan 5-O-arabinofuranosyltransferase</fullName>
        <ecNumber evidence="4">2.4.2.46</ecNumber>
    </recommendedName>
    <alternativeName>
        <fullName evidence="11">Arabinofuranosyltransferase AftA</fullName>
    </alternativeName>
</protein>
<keyword evidence="10 14" id="KW-0472">Membrane</keyword>
<feature type="transmembrane region" description="Helical" evidence="14">
    <location>
        <begin position="132"/>
        <end position="155"/>
    </location>
</feature>
<feature type="transmembrane region" description="Helical" evidence="14">
    <location>
        <begin position="389"/>
        <end position="410"/>
    </location>
</feature>
<dbReference type="KEGG" id="crf:FRC0190_00165"/>
<evidence type="ECO:0000256" key="10">
    <source>
        <dbReference type="ARBA" id="ARBA00023136"/>
    </source>
</evidence>
<evidence type="ECO:0000256" key="6">
    <source>
        <dbReference type="ARBA" id="ARBA00022475"/>
    </source>
</evidence>
<comment type="pathway">
    <text evidence="2">Cell wall biogenesis; cell wall polysaccharide biosynthesis.</text>
</comment>
<dbReference type="UniPathway" id="UPA00963"/>
<dbReference type="GO" id="GO:0045227">
    <property type="term" value="P:capsule polysaccharide biosynthetic process"/>
    <property type="evidence" value="ECO:0007669"/>
    <property type="project" value="UniProtKB-UniPathway"/>
</dbReference>
<accession>A0A6I8MFM2</accession>
<dbReference type="Pfam" id="PF12250">
    <property type="entry name" value="AftA_N"/>
    <property type="match status" value="1"/>
</dbReference>
<keyword evidence="7" id="KW-0808">Transferase</keyword>